<evidence type="ECO:0000313" key="4">
    <source>
        <dbReference type="Proteomes" id="UP001368500"/>
    </source>
</evidence>
<dbReference type="Proteomes" id="UP001368500">
    <property type="component" value="Unassembled WGS sequence"/>
</dbReference>
<gene>
    <name evidence="3" type="ORF">AACH11_09410</name>
</gene>
<feature type="transmembrane region" description="Helical" evidence="1">
    <location>
        <begin position="33"/>
        <end position="53"/>
    </location>
</feature>
<sequence length="337" mass="35141">MTPTPPAAPLVRAPASPPLPVSAAEAPAAAHPAAGLALMLLATACFAGMDTAVRELSSGHATGGLVLPVVVMLWWRYLAQGGLMGLWFLARRRPLRIAHPKFQLMRGLLLMVSTVCSFLGLRHLPVPEFTAVVMLAPVLATALAAFALGERVSAGRWALVAGAMVGALIIIRPGGALFGPGALYPLAGALAFGSFQVLTRRLASLEDPYATHLCTGWVGVIIGSAWLLAQGLTPWDGLDELGPGPWAILALVGLLGTIGHLVLILALGQAPASLLMPFSYSQIAWATLMAWLVAGHWPDDWSWVGIAVITGCGATSAWLNLRRPAATNAVQADTVTD</sequence>
<dbReference type="EMBL" id="JBBUTF010000007">
    <property type="protein sequence ID" value="MEK8026174.1"/>
    <property type="molecule type" value="Genomic_DNA"/>
</dbReference>
<feature type="transmembrane region" description="Helical" evidence="1">
    <location>
        <begin position="210"/>
        <end position="228"/>
    </location>
</feature>
<evidence type="ECO:0000313" key="3">
    <source>
        <dbReference type="EMBL" id="MEK8026174.1"/>
    </source>
</evidence>
<organism evidence="3 4">
    <name type="scientific">Pseudaquabacterium rugosum</name>
    <dbReference type="NCBI Taxonomy" id="2984194"/>
    <lineage>
        <taxon>Bacteria</taxon>
        <taxon>Pseudomonadati</taxon>
        <taxon>Pseudomonadota</taxon>
        <taxon>Betaproteobacteria</taxon>
        <taxon>Burkholderiales</taxon>
        <taxon>Sphaerotilaceae</taxon>
        <taxon>Pseudaquabacterium</taxon>
    </lineage>
</organism>
<feature type="domain" description="EamA" evidence="2">
    <location>
        <begin position="181"/>
        <end position="310"/>
    </location>
</feature>
<feature type="transmembrane region" description="Helical" evidence="1">
    <location>
        <begin position="274"/>
        <end position="295"/>
    </location>
</feature>
<keyword evidence="1" id="KW-0812">Transmembrane</keyword>
<reference evidence="3 4" key="1">
    <citation type="submission" date="2024-04" db="EMBL/GenBank/DDBJ databases">
        <title>Novel species of the genus Ideonella isolated from streams.</title>
        <authorList>
            <person name="Lu H."/>
        </authorList>
    </citation>
    <scope>NUCLEOTIDE SEQUENCE [LARGE SCALE GENOMIC DNA]</scope>
    <source>
        <strain evidence="3 4">BYS139W</strain>
    </source>
</reference>
<feature type="transmembrane region" description="Helical" evidence="1">
    <location>
        <begin position="301"/>
        <end position="321"/>
    </location>
</feature>
<keyword evidence="4" id="KW-1185">Reference proteome</keyword>
<evidence type="ECO:0000259" key="2">
    <source>
        <dbReference type="Pfam" id="PF00892"/>
    </source>
</evidence>
<dbReference type="PANTHER" id="PTHR22911">
    <property type="entry name" value="ACYL-MALONYL CONDENSING ENZYME-RELATED"/>
    <property type="match status" value="1"/>
</dbReference>
<feature type="transmembrane region" description="Helical" evidence="1">
    <location>
        <begin position="65"/>
        <end position="90"/>
    </location>
</feature>
<dbReference type="InterPro" id="IPR000620">
    <property type="entry name" value="EamA_dom"/>
</dbReference>
<feature type="transmembrane region" description="Helical" evidence="1">
    <location>
        <begin position="248"/>
        <end position="267"/>
    </location>
</feature>
<accession>A0ABU9BAL4</accession>
<keyword evidence="1" id="KW-1133">Transmembrane helix</keyword>
<comment type="caution">
    <text evidence="3">The sequence shown here is derived from an EMBL/GenBank/DDBJ whole genome shotgun (WGS) entry which is preliminary data.</text>
</comment>
<dbReference type="Pfam" id="PF00892">
    <property type="entry name" value="EamA"/>
    <property type="match status" value="2"/>
</dbReference>
<dbReference type="InterPro" id="IPR037185">
    <property type="entry name" value="EmrE-like"/>
</dbReference>
<proteinExistence type="predicted"/>
<dbReference type="PANTHER" id="PTHR22911:SF103">
    <property type="entry name" value="BLR2811 PROTEIN"/>
    <property type="match status" value="1"/>
</dbReference>
<dbReference type="RefSeq" id="WP_341373957.1">
    <property type="nucleotide sequence ID" value="NZ_JBBUTF010000007.1"/>
</dbReference>
<evidence type="ECO:0000256" key="1">
    <source>
        <dbReference type="SAM" id="Phobius"/>
    </source>
</evidence>
<protein>
    <submittedName>
        <fullName evidence="3">DMT family transporter</fullName>
    </submittedName>
</protein>
<feature type="transmembrane region" description="Helical" evidence="1">
    <location>
        <begin position="154"/>
        <end position="171"/>
    </location>
</feature>
<name>A0ABU9BAL4_9BURK</name>
<feature type="transmembrane region" description="Helical" evidence="1">
    <location>
        <begin position="177"/>
        <end position="198"/>
    </location>
</feature>
<keyword evidence="1" id="KW-0472">Membrane</keyword>
<feature type="transmembrane region" description="Helical" evidence="1">
    <location>
        <begin position="129"/>
        <end position="147"/>
    </location>
</feature>
<dbReference type="SUPFAM" id="SSF103481">
    <property type="entry name" value="Multidrug resistance efflux transporter EmrE"/>
    <property type="match status" value="2"/>
</dbReference>
<feature type="domain" description="EamA" evidence="2">
    <location>
        <begin position="35"/>
        <end position="171"/>
    </location>
</feature>